<dbReference type="AlphaFoldDB" id="A0A0A9VGN9"/>
<dbReference type="EMBL" id="GBRH01203288">
    <property type="protein sequence ID" value="JAD94607.1"/>
    <property type="molecule type" value="Transcribed_RNA"/>
</dbReference>
<sequence length="101" mass="10977">MRPEGSPQAESGRRRCPLLDPRPARARRHAGGGRPVSVSRACRSFTGPVGRWSLAALLRRAGVGGWIACARCRASCPSPRAWVADLQCSVVVTYHTDCWGY</sequence>
<organism evidence="1">
    <name type="scientific">Arundo donax</name>
    <name type="common">Giant reed</name>
    <name type="synonym">Donax arundinaceus</name>
    <dbReference type="NCBI Taxonomy" id="35708"/>
    <lineage>
        <taxon>Eukaryota</taxon>
        <taxon>Viridiplantae</taxon>
        <taxon>Streptophyta</taxon>
        <taxon>Embryophyta</taxon>
        <taxon>Tracheophyta</taxon>
        <taxon>Spermatophyta</taxon>
        <taxon>Magnoliopsida</taxon>
        <taxon>Liliopsida</taxon>
        <taxon>Poales</taxon>
        <taxon>Poaceae</taxon>
        <taxon>PACMAD clade</taxon>
        <taxon>Arundinoideae</taxon>
        <taxon>Arundineae</taxon>
        <taxon>Arundo</taxon>
    </lineage>
</organism>
<reference evidence="1" key="2">
    <citation type="journal article" date="2015" name="Data Brief">
        <title>Shoot transcriptome of the giant reed, Arundo donax.</title>
        <authorList>
            <person name="Barrero R.A."/>
            <person name="Guerrero F.D."/>
            <person name="Moolhuijzen P."/>
            <person name="Goolsby J.A."/>
            <person name="Tidwell J."/>
            <person name="Bellgard S.E."/>
            <person name="Bellgard M.I."/>
        </authorList>
    </citation>
    <scope>NUCLEOTIDE SEQUENCE</scope>
    <source>
        <tissue evidence="1">Shoot tissue taken approximately 20 cm above the soil surface</tissue>
    </source>
</reference>
<evidence type="ECO:0000313" key="1">
    <source>
        <dbReference type="EMBL" id="JAD94607.1"/>
    </source>
</evidence>
<protein>
    <submittedName>
        <fullName evidence="1">Uncharacterized protein</fullName>
    </submittedName>
</protein>
<accession>A0A0A9VGN9</accession>
<proteinExistence type="predicted"/>
<name>A0A0A9VGN9_ARUDO</name>
<reference evidence="1" key="1">
    <citation type="submission" date="2014-09" db="EMBL/GenBank/DDBJ databases">
        <authorList>
            <person name="Magalhaes I.L.F."/>
            <person name="Oliveira U."/>
            <person name="Santos F.R."/>
            <person name="Vidigal T.H.D.A."/>
            <person name="Brescovit A.D."/>
            <person name="Santos A.J."/>
        </authorList>
    </citation>
    <scope>NUCLEOTIDE SEQUENCE</scope>
    <source>
        <tissue evidence="1">Shoot tissue taken approximately 20 cm above the soil surface</tissue>
    </source>
</reference>